<dbReference type="Gene3D" id="3.10.105.10">
    <property type="entry name" value="Dipeptide-binding Protein, Domain 3"/>
    <property type="match status" value="1"/>
</dbReference>
<proteinExistence type="predicted"/>
<dbReference type="GO" id="GO:0015833">
    <property type="term" value="P:peptide transport"/>
    <property type="evidence" value="ECO:0007669"/>
    <property type="project" value="TreeGrafter"/>
</dbReference>
<dbReference type="OrthoDB" id="7888869at2"/>
<organism evidence="3 4">
    <name type="scientific">Agrococcus sediminis</name>
    <dbReference type="NCBI Taxonomy" id="2599924"/>
    <lineage>
        <taxon>Bacteria</taxon>
        <taxon>Bacillati</taxon>
        <taxon>Actinomycetota</taxon>
        <taxon>Actinomycetes</taxon>
        <taxon>Micrococcales</taxon>
        <taxon>Microbacteriaceae</taxon>
        <taxon>Agrococcus</taxon>
    </lineage>
</organism>
<evidence type="ECO:0000259" key="2">
    <source>
        <dbReference type="Pfam" id="PF00496"/>
    </source>
</evidence>
<comment type="caution">
    <text evidence="3">The sequence shown here is derived from an EMBL/GenBank/DDBJ whole genome shotgun (WGS) entry which is preliminary data.</text>
</comment>
<dbReference type="Pfam" id="PF00496">
    <property type="entry name" value="SBP_bac_5"/>
    <property type="match status" value="1"/>
</dbReference>
<dbReference type="RefSeq" id="WP_146356665.1">
    <property type="nucleotide sequence ID" value="NZ_VOIR01000014.1"/>
</dbReference>
<feature type="domain" description="Solute-binding protein family 5" evidence="2">
    <location>
        <begin position="98"/>
        <end position="478"/>
    </location>
</feature>
<sequence>MLRGRRSIAARTASAVAGAAVVAMALSACGPQVEARVVPGSSVDVAWEGELTAASAASVPAATAGNRDVAALTRAAFATVGADGELREDPSFGTATVVSEAPFTVRYDLADGVRWSDGVPIDAADLALAWAASSNALSTPDLDLAALRGEDGRLDLPEDAVWFDVADPGGLVHAVEAPVRDDWGRAIDVAFAQPVPDWREALEVAVPAHVLGQQVLGIADPMEAKQRVLDAIDRADPLALAPIAEAWSAGLPISAADPASGALVASGPYRLEQLRDGRVELVANDRYVGAQLPQIERLVLHDVADDAAALQGLVSGALDVAAVQPADGDRTTIRDLERDDATLIAGATGLRWELALRADRAPLRSAEARRSLLQSIDRQALVEAALGERAEEADRVDALLFRPGTRVYEYALEDAGLPQAFGGAEPEAAAAERDRLGIPAGTEVCVRYDRSDAFAAAALPAMAAQAAEAGWQVRDCGVDDLAAGLAEDDWHAVLRVVAAPADAEAVADRWRGGGITGAGSPAREALLDEALSTADPDALEQTLLEVETSLVADALALPIAEPIRLTVSAAGLQGVAPRPAPASLTWNAWEWSLESATPAP</sequence>
<dbReference type="SUPFAM" id="SSF53850">
    <property type="entry name" value="Periplasmic binding protein-like II"/>
    <property type="match status" value="1"/>
</dbReference>
<dbReference type="GO" id="GO:1904680">
    <property type="term" value="F:peptide transmembrane transporter activity"/>
    <property type="evidence" value="ECO:0007669"/>
    <property type="project" value="TreeGrafter"/>
</dbReference>
<evidence type="ECO:0000313" key="4">
    <source>
        <dbReference type="Proteomes" id="UP000323221"/>
    </source>
</evidence>
<dbReference type="PANTHER" id="PTHR30290:SF65">
    <property type="entry name" value="MONOACYL PHOSPHATIDYLINOSITOL TETRAMANNOSIDE-BINDING PROTEIN LPQW-RELATED"/>
    <property type="match status" value="1"/>
</dbReference>
<keyword evidence="4" id="KW-1185">Reference proteome</keyword>
<dbReference type="AlphaFoldDB" id="A0A5M8QDG5"/>
<dbReference type="EMBL" id="VOIR01000014">
    <property type="protein sequence ID" value="KAA6432940.1"/>
    <property type="molecule type" value="Genomic_DNA"/>
</dbReference>
<dbReference type="Proteomes" id="UP000323221">
    <property type="component" value="Unassembled WGS sequence"/>
</dbReference>
<dbReference type="InterPro" id="IPR039424">
    <property type="entry name" value="SBP_5"/>
</dbReference>
<dbReference type="Gene3D" id="3.40.190.10">
    <property type="entry name" value="Periplasmic binding protein-like II"/>
    <property type="match status" value="1"/>
</dbReference>
<evidence type="ECO:0000256" key="1">
    <source>
        <dbReference type="SAM" id="SignalP"/>
    </source>
</evidence>
<evidence type="ECO:0000313" key="3">
    <source>
        <dbReference type="EMBL" id="KAA6432940.1"/>
    </source>
</evidence>
<name>A0A5M8QDG5_9MICO</name>
<feature type="signal peptide" evidence="1">
    <location>
        <begin position="1"/>
        <end position="19"/>
    </location>
</feature>
<reference evidence="3 4" key="1">
    <citation type="submission" date="2019-08" db="EMBL/GenBank/DDBJ databases">
        <title>Agrococcus lahaulensis sp. nov., isolated from a cold desert of the Indian Himalayas.</title>
        <authorList>
            <person name="Qu J.H."/>
        </authorList>
    </citation>
    <scope>NUCLEOTIDE SEQUENCE [LARGE SCALE GENOMIC DNA]</scope>
    <source>
        <strain evidence="3 4">NS18</strain>
    </source>
</reference>
<dbReference type="InterPro" id="IPR000914">
    <property type="entry name" value="SBP_5_dom"/>
</dbReference>
<dbReference type="Gene3D" id="3.90.76.10">
    <property type="entry name" value="Dipeptide-binding Protein, Domain 1"/>
    <property type="match status" value="1"/>
</dbReference>
<gene>
    <name evidence="3" type="ORF">FQ330_08195</name>
</gene>
<dbReference type="PROSITE" id="PS51257">
    <property type="entry name" value="PROKAR_LIPOPROTEIN"/>
    <property type="match status" value="1"/>
</dbReference>
<accession>A0A5M8QDG5</accession>
<feature type="chain" id="PRO_5038797597" description="Solute-binding protein family 5 domain-containing protein" evidence="1">
    <location>
        <begin position="20"/>
        <end position="600"/>
    </location>
</feature>
<protein>
    <recommendedName>
        <fullName evidence="2">Solute-binding protein family 5 domain-containing protein</fullName>
    </recommendedName>
</protein>
<keyword evidence="1" id="KW-0732">Signal</keyword>
<dbReference type="PANTHER" id="PTHR30290">
    <property type="entry name" value="PERIPLASMIC BINDING COMPONENT OF ABC TRANSPORTER"/>
    <property type="match status" value="1"/>
</dbReference>